<dbReference type="Gene3D" id="2.60.120.10">
    <property type="entry name" value="Jelly Rolls"/>
    <property type="match status" value="1"/>
</dbReference>
<dbReference type="Pfam" id="PF12833">
    <property type="entry name" value="HTH_18"/>
    <property type="match status" value="1"/>
</dbReference>
<keyword evidence="4" id="KW-0804">Transcription</keyword>
<dbReference type="InterPro" id="IPR018062">
    <property type="entry name" value="HTH_AraC-typ_CS"/>
</dbReference>
<keyword evidence="1" id="KW-0805">Transcription regulation</keyword>
<evidence type="ECO:0000256" key="3">
    <source>
        <dbReference type="ARBA" id="ARBA00023159"/>
    </source>
</evidence>
<accession>A0ABP9MUF7</accession>
<organism evidence="6 7">
    <name type="scientific">Wohlfahrtiimonas larvae</name>
    <dbReference type="NCBI Taxonomy" id="1157986"/>
    <lineage>
        <taxon>Bacteria</taxon>
        <taxon>Pseudomonadati</taxon>
        <taxon>Pseudomonadota</taxon>
        <taxon>Gammaproteobacteria</taxon>
        <taxon>Cardiobacteriales</taxon>
        <taxon>Ignatzschineriaceae</taxon>
        <taxon>Wohlfahrtiimonas</taxon>
    </lineage>
</organism>
<dbReference type="Proteomes" id="UP001500631">
    <property type="component" value="Unassembled WGS sequence"/>
</dbReference>
<dbReference type="PROSITE" id="PS01124">
    <property type="entry name" value="HTH_ARAC_FAMILY_2"/>
    <property type="match status" value="1"/>
</dbReference>
<gene>
    <name evidence="6" type="ORF">GCM10023338_17560</name>
</gene>
<evidence type="ECO:0000256" key="2">
    <source>
        <dbReference type="ARBA" id="ARBA00023125"/>
    </source>
</evidence>
<dbReference type="SUPFAM" id="SSF46689">
    <property type="entry name" value="Homeodomain-like"/>
    <property type="match status" value="2"/>
</dbReference>
<keyword evidence="7" id="KW-1185">Reference proteome</keyword>
<name>A0ABP9MUF7_9GAMM</name>
<sequence>MMKQRSFQNLTFQNDQLILLANENINEASEFQPHKHTWGQIIFVKYGVVTLDIEKERFLAPLGFAIWIPPNYEHSCFNHQPARFRSINICEREAAKLSQTPSLLKLSNVALSIIESFFDRATLTLRTEQDFRKSLVLIDEMHDAMIGHTYLPTSKHRLIHPIIKSLEQDPSNRLTLKEWAEKVFTTERTLARHFRKELGMSFNEWCQRLRFIHGIALLEQGETIEEIAFKVGYRSASSFIAMFQALSGTTPDRYRQLHNIDRTT</sequence>
<evidence type="ECO:0000259" key="5">
    <source>
        <dbReference type="PROSITE" id="PS01124"/>
    </source>
</evidence>
<dbReference type="InterPro" id="IPR003313">
    <property type="entry name" value="AraC-bd"/>
</dbReference>
<dbReference type="PROSITE" id="PS00041">
    <property type="entry name" value="HTH_ARAC_FAMILY_1"/>
    <property type="match status" value="1"/>
</dbReference>
<dbReference type="PRINTS" id="PR00032">
    <property type="entry name" value="HTHARAC"/>
</dbReference>
<dbReference type="SMART" id="SM00342">
    <property type="entry name" value="HTH_ARAC"/>
    <property type="match status" value="1"/>
</dbReference>
<dbReference type="InterPro" id="IPR014710">
    <property type="entry name" value="RmlC-like_jellyroll"/>
</dbReference>
<dbReference type="PANTHER" id="PTHR11019:SF190">
    <property type="entry name" value="ARAC-FAMILY REGULATORY PROTEIN"/>
    <property type="match status" value="1"/>
</dbReference>
<evidence type="ECO:0000256" key="1">
    <source>
        <dbReference type="ARBA" id="ARBA00023015"/>
    </source>
</evidence>
<dbReference type="PANTHER" id="PTHR11019">
    <property type="entry name" value="HTH-TYPE TRANSCRIPTIONAL REGULATOR NIMR"/>
    <property type="match status" value="1"/>
</dbReference>
<comment type="caution">
    <text evidence="6">The sequence shown here is derived from an EMBL/GenBank/DDBJ whole genome shotgun (WGS) entry which is preliminary data.</text>
</comment>
<keyword evidence="3" id="KW-0010">Activator</keyword>
<proteinExistence type="predicted"/>
<dbReference type="Pfam" id="PF02311">
    <property type="entry name" value="AraC_binding"/>
    <property type="match status" value="1"/>
</dbReference>
<feature type="domain" description="HTH araC/xylS-type" evidence="5">
    <location>
        <begin position="160"/>
        <end position="257"/>
    </location>
</feature>
<dbReference type="Gene3D" id="1.10.10.60">
    <property type="entry name" value="Homeodomain-like"/>
    <property type="match status" value="1"/>
</dbReference>
<evidence type="ECO:0000313" key="7">
    <source>
        <dbReference type="Proteomes" id="UP001500631"/>
    </source>
</evidence>
<dbReference type="EMBL" id="BAABKE010000005">
    <property type="protein sequence ID" value="GAA5101488.1"/>
    <property type="molecule type" value="Genomic_DNA"/>
</dbReference>
<dbReference type="CDD" id="cd06124">
    <property type="entry name" value="cupin_NimR-like_N"/>
    <property type="match status" value="1"/>
</dbReference>
<keyword evidence="2" id="KW-0238">DNA-binding</keyword>
<dbReference type="InterPro" id="IPR011051">
    <property type="entry name" value="RmlC_Cupin_sf"/>
</dbReference>
<dbReference type="SUPFAM" id="SSF51182">
    <property type="entry name" value="RmlC-like cupins"/>
    <property type="match status" value="1"/>
</dbReference>
<reference evidence="7" key="1">
    <citation type="journal article" date="2019" name="Int. J. Syst. Evol. Microbiol.">
        <title>The Global Catalogue of Microorganisms (GCM) 10K type strain sequencing project: providing services to taxonomists for standard genome sequencing and annotation.</title>
        <authorList>
            <consortium name="The Broad Institute Genomics Platform"/>
            <consortium name="The Broad Institute Genome Sequencing Center for Infectious Disease"/>
            <person name="Wu L."/>
            <person name="Ma J."/>
        </authorList>
    </citation>
    <scope>NUCLEOTIDE SEQUENCE [LARGE SCALE GENOMIC DNA]</scope>
    <source>
        <strain evidence="7">JCM 18424</strain>
    </source>
</reference>
<evidence type="ECO:0000313" key="6">
    <source>
        <dbReference type="EMBL" id="GAA5101488.1"/>
    </source>
</evidence>
<dbReference type="InterPro" id="IPR009057">
    <property type="entry name" value="Homeodomain-like_sf"/>
</dbReference>
<dbReference type="RefSeq" id="WP_077925679.1">
    <property type="nucleotide sequence ID" value="NZ_BAABKE010000005.1"/>
</dbReference>
<evidence type="ECO:0000256" key="4">
    <source>
        <dbReference type="ARBA" id="ARBA00023163"/>
    </source>
</evidence>
<protein>
    <submittedName>
        <fullName evidence="6">Helix-turn-helix transcriptional regulator</fullName>
    </submittedName>
</protein>
<dbReference type="InterPro" id="IPR018060">
    <property type="entry name" value="HTH_AraC"/>
</dbReference>
<dbReference type="InterPro" id="IPR020449">
    <property type="entry name" value="Tscrpt_reg_AraC-type_HTH"/>
</dbReference>